<keyword evidence="2" id="KW-0812">Transmembrane</keyword>
<evidence type="ECO:0000313" key="3">
    <source>
        <dbReference type="EMBL" id="GAA1976397.1"/>
    </source>
</evidence>
<feature type="region of interest" description="Disordered" evidence="1">
    <location>
        <begin position="379"/>
        <end position="421"/>
    </location>
</feature>
<dbReference type="Pfam" id="PF22564">
    <property type="entry name" value="HAAS"/>
    <property type="match status" value="1"/>
</dbReference>
<comment type="caution">
    <text evidence="3">The sequence shown here is derived from an EMBL/GenBank/DDBJ whole genome shotgun (WGS) entry which is preliminary data.</text>
</comment>
<accession>A0ABN2RWU9</accession>
<dbReference type="RefSeq" id="WP_344426310.1">
    <property type="nucleotide sequence ID" value="NZ_BAAANN010000028.1"/>
</dbReference>
<feature type="transmembrane region" description="Helical" evidence="2">
    <location>
        <begin position="210"/>
        <end position="230"/>
    </location>
</feature>
<organism evidence="3 4">
    <name type="scientific">Amycolatopsis minnesotensis</name>
    <dbReference type="NCBI Taxonomy" id="337894"/>
    <lineage>
        <taxon>Bacteria</taxon>
        <taxon>Bacillati</taxon>
        <taxon>Actinomycetota</taxon>
        <taxon>Actinomycetes</taxon>
        <taxon>Pseudonocardiales</taxon>
        <taxon>Pseudonocardiaceae</taxon>
        <taxon>Amycolatopsis</taxon>
    </lineage>
</organism>
<gene>
    <name evidence="3" type="ORF">GCM10009754_60040</name>
</gene>
<keyword evidence="2" id="KW-1133">Transmembrane helix</keyword>
<feature type="compositionally biased region" description="Pro residues" evidence="1">
    <location>
        <begin position="400"/>
        <end position="421"/>
    </location>
</feature>
<proteinExistence type="predicted"/>
<evidence type="ECO:0008006" key="5">
    <source>
        <dbReference type="Google" id="ProtNLM"/>
    </source>
</evidence>
<sequence length="421" mass="44891">MTTPTAVRDYLARVRTALADLPDAEIEEILEDVRPHLQEIAGELGEDARVDSMIERLGSPESYAAEIRAAGDYPAPPASPPPAEAKNRPRHPNLVPRIALWSLVGSALFIAALGFGAGMSRRSGLLGFLVVPAVFLVFGAVHVVKHGLGPVKALPEVRAVLGYLRSEDRTDSQRRAMAYLRSLQPAWWLVCTAALALLGVLLVRRSSFAVLVLVALVVVGVVAIVVAPMLAKDRRWLWYSLPVSALAAGALLGGGAHLLDSQSLNGPYGYSSTSYTSNQTADGRPALSYGADNVENIYAFDAQGKPLHDIYLFDENGRPLSLPRYACEPASGGKAARGNDNVYPRPRIDQGTLDDHGNRNGYYGYRAYCQENTETPFAAALPKVPTSKAPAPPSTVSSTPAPPPAPPASPEPPKPSPAPTR</sequence>
<feature type="transmembrane region" description="Helical" evidence="2">
    <location>
        <begin position="125"/>
        <end position="144"/>
    </location>
</feature>
<feature type="transmembrane region" description="Helical" evidence="2">
    <location>
        <begin position="236"/>
        <end position="259"/>
    </location>
</feature>
<dbReference type="Proteomes" id="UP001501116">
    <property type="component" value="Unassembled WGS sequence"/>
</dbReference>
<evidence type="ECO:0000256" key="2">
    <source>
        <dbReference type="SAM" id="Phobius"/>
    </source>
</evidence>
<feature type="compositionally biased region" description="Low complexity" evidence="1">
    <location>
        <begin position="382"/>
        <end position="399"/>
    </location>
</feature>
<keyword evidence="4" id="KW-1185">Reference proteome</keyword>
<protein>
    <recommendedName>
        <fullName evidence="5">Proline-rich protein</fullName>
    </recommendedName>
</protein>
<feature type="transmembrane region" description="Helical" evidence="2">
    <location>
        <begin position="186"/>
        <end position="203"/>
    </location>
</feature>
<evidence type="ECO:0000256" key="1">
    <source>
        <dbReference type="SAM" id="MobiDB-lite"/>
    </source>
</evidence>
<reference evidence="3 4" key="1">
    <citation type="journal article" date="2019" name="Int. J. Syst. Evol. Microbiol.">
        <title>The Global Catalogue of Microorganisms (GCM) 10K type strain sequencing project: providing services to taxonomists for standard genome sequencing and annotation.</title>
        <authorList>
            <consortium name="The Broad Institute Genomics Platform"/>
            <consortium name="The Broad Institute Genome Sequencing Center for Infectious Disease"/>
            <person name="Wu L."/>
            <person name="Ma J."/>
        </authorList>
    </citation>
    <scope>NUCLEOTIDE SEQUENCE [LARGE SCALE GENOMIC DNA]</scope>
    <source>
        <strain evidence="3 4">JCM 14545</strain>
    </source>
</reference>
<name>A0ABN2RWU9_9PSEU</name>
<keyword evidence="2" id="KW-0472">Membrane</keyword>
<feature type="region of interest" description="Disordered" evidence="1">
    <location>
        <begin position="331"/>
        <end position="357"/>
    </location>
</feature>
<evidence type="ECO:0000313" key="4">
    <source>
        <dbReference type="Proteomes" id="UP001501116"/>
    </source>
</evidence>
<feature type="transmembrane region" description="Helical" evidence="2">
    <location>
        <begin position="98"/>
        <end position="118"/>
    </location>
</feature>
<dbReference type="EMBL" id="BAAANN010000028">
    <property type="protein sequence ID" value="GAA1976397.1"/>
    <property type="molecule type" value="Genomic_DNA"/>
</dbReference>